<dbReference type="PANTHER" id="PTHR46328:SF27">
    <property type="entry name" value="OS12G0287500 PROTEIN"/>
    <property type="match status" value="1"/>
</dbReference>
<dbReference type="EMBL" id="BDDD01001608">
    <property type="protein sequence ID" value="GAV77333.1"/>
    <property type="molecule type" value="Genomic_DNA"/>
</dbReference>
<dbReference type="STRING" id="3775.A0A1Q3CB61"/>
<gene>
    <name evidence="2" type="ORF">CFOL_v3_20804</name>
</gene>
<feature type="domain" description="FAR1" evidence="1">
    <location>
        <begin position="51"/>
        <end position="134"/>
    </location>
</feature>
<dbReference type="OrthoDB" id="1894539at2759"/>
<evidence type="ECO:0000313" key="3">
    <source>
        <dbReference type="Proteomes" id="UP000187406"/>
    </source>
</evidence>
<keyword evidence="3" id="KW-1185">Reference proteome</keyword>
<sequence length="134" mass="15517">MDHHSIEVGDDIIEPVVVDEENNDNKCNVGKSFPEKPCVSQEFDTLDEVYNFYNFYALREGFGIRKSSNSKSQAIGELIWKKNLCNKAGFKDLSNVKEDGREVVHRHRDTREGCKPKIDVRKSKNEKWVVPRFV</sequence>
<dbReference type="Proteomes" id="UP000187406">
    <property type="component" value="Unassembled WGS sequence"/>
</dbReference>
<dbReference type="InterPro" id="IPR004330">
    <property type="entry name" value="FAR1_DNA_bnd_dom"/>
</dbReference>
<proteinExistence type="predicted"/>
<dbReference type="InParanoid" id="A0A1Q3CB61"/>
<comment type="caution">
    <text evidence="2">The sequence shown here is derived from an EMBL/GenBank/DDBJ whole genome shotgun (WGS) entry which is preliminary data.</text>
</comment>
<reference evidence="3" key="1">
    <citation type="submission" date="2016-04" db="EMBL/GenBank/DDBJ databases">
        <title>Cephalotus genome sequencing.</title>
        <authorList>
            <person name="Fukushima K."/>
            <person name="Hasebe M."/>
            <person name="Fang X."/>
        </authorList>
    </citation>
    <scope>NUCLEOTIDE SEQUENCE [LARGE SCALE GENOMIC DNA]</scope>
    <source>
        <strain evidence="3">cv. St1</strain>
    </source>
</reference>
<evidence type="ECO:0000313" key="2">
    <source>
        <dbReference type="EMBL" id="GAV77333.1"/>
    </source>
</evidence>
<dbReference type="AlphaFoldDB" id="A0A1Q3CB61"/>
<evidence type="ECO:0000259" key="1">
    <source>
        <dbReference type="Pfam" id="PF03101"/>
    </source>
</evidence>
<protein>
    <submittedName>
        <fullName evidence="2">FAR1 domain-containing protein</fullName>
    </submittedName>
</protein>
<organism evidence="2 3">
    <name type="scientific">Cephalotus follicularis</name>
    <name type="common">Albany pitcher plant</name>
    <dbReference type="NCBI Taxonomy" id="3775"/>
    <lineage>
        <taxon>Eukaryota</taxon>
        <taxon>Viridiplantae</taxon>
        <taxon>Streptophyta</taxon>
        <taxon>Embryophyta</taxon>
        <taxon>Tracheophyta</taxon>
        <taxon>Spermatophyta</taxon>
        <taxon>Magnoliopsida</taxon>
        <taxon>eudicotyledons</taxon>
        <taxon>Gunneridae</taxon>
        <taxon>Pentapetalae</taxon>
        <taxon>rosids</taxon>
        <taxon>fabids</taxon>
        <taxon>Oxalidales</taxon>
        <taxon>Cephalotaceae</taxon>
        <taxon>Cephalotus</taxon>
    </lineage>
</organism>
<dbReference type="PANTHER" id="PTHR46328">
    <property type="entry name" value="FAR-RED IMPAIRED RESPONSIVE (FAR1) FAMILY PROTEIN-RELATED"/>
    <property type="match status" value="1"/>
</dbReference>
<dbReference type="Pfam" id="PF03101">
    <property type="entry name" value="FAR1"/>
    <property type="match status" value="1"/>
</dbReference>
<accession>A0A1Q3CB61</accession>
<name>A0A1Q3CB61_CEPFO</name>